<dbReference type="Gene3D" id="3.30.70.100">
    <property type="match status" value="1"/>
</dbReference>
<dbReference type="InterPro" id="IPR001792">
    <property type="entry name" value="Acylphosphatase-like_dom"/>
</dbReference>
<reference evidence="2" key="1">
    <citation type="journal article" date="2014" name="Front. Microbiol.">
        <title>High frequency of phylogenetically diverse reductive dehalogenase-homologous genes in deep subseafloor sedimentary metagenomes.</title>
        <authorList>
            <person name="Kawai M."/>
            <person name="Futagami T."/>
            <person name="Toyoda A."/>
            <person name="Takaki Y."/>
            <person name="Nishi S."/>
            <person name="Hori S."/>
            <person name="Arai W."/>
            <person name="Tsubouchi T."/>
            <person name="Morono Y."/>
            <person name="Uchiyama I."/>
            <person name="Ito T."/>
            <person name="Fujiyama A."/>
            <person name="Inagaki F."/>
            <person name="Takami H."/>
        </authorList>
    </citation>
    <scope>NUCLEOTIDE SEQUENCE</scope>
    <source>
        <strain evidence="2">Expedition CK06-06</strain>
    </source>
</reference>
<gene>
    <name evidence="2" type="ORF">S03H2_56040</name>
</gene>
<dbReference type="Pfam" id="PF00708">
    <property type="entry name" value="Acylphosphatase"/>
    <property type="match status" value="1"/>
</dbReference>
<comment type="caution">
    <text evidence="2">The sequence shown here is derived from an EMBL/GenBank/DDBJ whole genome shotgun (WGS) entry which is preliminary data.</text>
</comment>
<sequence>MAEKVRIHSFIRGTIRNGGFTEVVKRSATHLGINGQMKHLPDRRVE</sequence>
<accession>X1IRD3</accession>
<feature type="non-terminal residue" evidence="2">
    <location>
        <position position="46"/>
    </location>
</feature>
<dbReference type="InterPro" id="IPR036046">
    <property type="entry name" value="Acylphosphatase-like_dom_sf"/>
</dbReference>
<evidence type="ECO:0000313" key="2">
    <source>
        <dbReference type="EMBL" id="GAH84986.1"/>
    </source>
</evidence>
<evidence type="ECO:0000259" key="1">
    <source>
        <dbReference type="Pfam" id="PF00708"/>
    </source>
</evidence>
<name>X1IRD3_9ZZZZ</name>
<dbReference type="AlphaFoldDB" id="X1IRD3"/>
<dbReference type="SUPFAM" id="SSF54975">
    <property type="entry name" value="Acylphosphatase/BLUF domain-like"/>
    <property type="match status" value="1"/>
</dbReference>
<dbReference type="EMBL" id="BARU01035835">
    <property type="protein sequence ID" value="GAH84986.1"/>
    <property type="molecule type" value="Genomic_DNA"/>
</dbReference>
<proteinExistence type="predicted"/>
<protein>
    <recommendedName>
        <fullName evidence="1">Acylphosphatase-like domain-containing protein</fullName>
    </recommendedName>
</protein>
<organism evidence="2">
    <name type="scientific">marine sediment metagenome</name>
    <dbReference type="NCBI Taxonomy" id="412755"/>
    <lineage>
        <taxon>unclassified sequences</taxon>
        <taxon>metagenomes</taxon>
        <taxon>ecological metagenomes</taxon>
    </lineage>
</organism>
<feature type="domain" description="Acylphosphatase-like" evidence="1">
    <location>
        <begin position="8"/>
        <end position="46"/>
    </location>
</feature>